<protein>
    <submittedName>
        <fullName evidence="2">TraE protein</fullName>
    </submittedName>
</protein>
<organism evidence="2">
    <name type="scientific">human gut metagenome</name>
    <dbReference type="NCBI Taxonomy" id="408170"/>
    <lineage>
        <taxon>unclassified sequences</taxon>
        <taxon>metagenomes</taxon>
        <taxon>organismal metagenomes</taxon>
    </lineage>
</organism>
<proteinExistence type="predicted"/>
<sequence>MMFGLVTLVHLADSKEQLDSDTETLYSTARKHLCQLSTLRWQQKDGLDTVLPYGLRKIQALRTLTTESTAVLIPFRAQEIMQPNGLYYGQNAVSKNMIVADRRLLLNGNSFRLGVSGSGKSMSAKEEIVQIALSTEDDILILDPESEFGYLTEALGGEVIRISATSDTHINALDMDRAYGDERNPIVSKSEFV</sequence>
<feature type="non-terminal residue" evidence="2">
    <location>
        <position position="193"/>
    </location>
</feature>
<dbReference type="AlphaFoldDB" id="K1RLV3"/>
<dbReference type="SUPFAM" id="SSF52540">
    <property type="entry name" value="P-loop containing nucleoside triphosphate hydrolases"/>
    <property type="match status" value="1"/>
</dbReference>
<dbReference type="EMBL" id="AJWZ01011635">
    <property type="protein sequence ID" value="EKC44524.1"/>
    <property type="molecule type" value="Genomic_DNA"/>
</dbReference>
<accession>K1RLV3</accession>
<evidence type="ECO:0000259" key="1">
    <source>
        <dbReference type="Pfam" id="PF01935"/>
    </source>
</evidence>
<evidence type="ECO:0000313" key="2">
    <source>
        <dbReference type="EMBL" id="EKC44524.1"/>
    </source>
</evidence>
<name>K1RLV3_9ZZZZ</name>
<comment type="caution">
    <text evidence="2">The sequence shown here is derived from an EMBL/GenBank/DDBJ whole genome shotgun (WGS) entry which is preliminary data.</text>
</comment>
<dbReference type="InterPro" id="IPR002789">
    <property type="entry name" value="HerA_central"/>
</dbReference>
<dbReference type="InterPro" id="IPR027417">
    <property type="entry name" value="P-loop_NTPase"/>
</dbReference>
<reference evidence="2" key="1">
    <citation type="journal article" date="2013" name="Environ. Microbiol.">
        <title>Microbiota from the distal guts of lean and obese adolescents exhibit partial functional redundancy besides clear differences in community structure.</title>
        <authorList>
            <person name="Ferrer M."/>
            <person name="Ruiz A."/>
            <person name="Lanza F."/>
            <person name="Haange S.B."/>
            <person name="Oberbach A."/>
            <person name="Till H."/>
            <person name="Bargiela R."/>
            <person name="Campoy C."/>
            <person name="Segura M.T."/>
            <person name="Richter M."/>
            <person name="von Bergen M."/>
            <person name="Seifert J."/>
            <person name="Suarez A."/>
        </authorList>
    </citation>
    <scope>NUCLEOTIDE SEQUENCE</scope>
</reference>
<dbReference type="Gene3D" id="3.40.50.300">
    <property type="entry name" value="P-loop containing nucleotide triphosphate hydrolases"/>
    <property type="match status" value="1"/>
</dbReference>
<gene>
    <name evidence="2" type="ORF">OBE_17432</name>
</gene>
<dbReference type="Pfam" id="PF01935">
    <property type="entry name" value="DUF87"/>
    <property type="match status" value="1"/>
</dbReference>
<feature type="domain" description="Helicase HerA central" evidence="1">
    <location>
        <begin position="113"/>
        <end position="176"/>
    </location>
</feature>